<comment type="similarity">
    <text evidence="1">Belongs to the ATP-dependent DNA ligase family.</text>
</comment>
<dbReference type="CDD" id="cd07971">
    <property type="entry name" value="OBF_DNA_ligase_LigD"/>
    <property type="match status" value="1"/>
</dbReference>
<keyword evidence="7" id="KW-1185">Reference proteome</keyword>
<dbReference type="GO" id="GO:0006310">
    <property type="term" value="P:DNA recombination"/>
    <property type="evidence" value="ECO:0007669"/>
    <property type="project" value="InterPro"/>
</dbReference>
<dbReference type="Proteomes" id="UP000078507">
    <property type="component" value="Unassembled WGS sequence"/>
</dbReference>
<dbReference type="InterPro" id="IPR012310">
    <property type="entry name" value="DNA_ligase_ATP-dep_cent"/>
</dbReference>
<dbReference type="Gene3D" id="3.30.1490.70">
    <property type="match status" value="1"/>
</dbReference>
<dbReference type="PANTHER" id="PTHR45674:SF4">
    <property type="entry name" value="DNA LIGASE 1"/>
    <property type="match status" value="1"/>
</dbReference>
<dbReference type="InterPro" id="IPR012340">
    <property type="entry name" value="NA-bd_OB-fold"/>
</dbReference>
<proteinExistence type="inferred from homology"/>
<dbReference type="EC" id="6.5.1.1" evidence="2"/>
<evidence type="ECO:0000256" key="3">
    <source>
        <dbReference type="ARBA" id="ARBA00022598"/>
    </source>
</evidence>
<keyword evidence="3 6" id="KW-0436">Ligase</keyword>
<evidence type="ECO:0000259" key="5">
    <source>
        <dbReference type="PROSITE" id="PS50160"/>
    </source>
</evidence>
<dbReference type="Gene3D" id="3.30.470.30">
    <property type="entry name" value="DNA ligase/mRNA capping enzyme"/>
    <property type="match status" value="1"/>
</dbReference>
<evidence type="ECO:0000256" key="1">
    <source>
        <dbReference type="ARBA" id="ARBA00007572"/>
    </source>
</evidence>
<dbReference type="GO" id="GO:0003910">
    <property type="term" value="F:DNA ligase (ATP) activity"/>
    <property type="evidence" value="ECO:0007669"/>
    <property type="project" value="UniProtKB-EC"/>
</dbReference>
<dbReference type="SUPFAM" id="SSF56091">
    <property type="entry name" value="DNA ligase/mRNA capping enzyme, catalytic domain"/>
    <property type="match status" value="1"/>
</dbReference>
<dbReference type="STRING" id="36856.ATB98_02975"/>
<dbReference type="InterPro" id="IPR050191">
    <property type="entry name" value="ATP-dep_DNA_ligase"/>
</dbReference>
<evidence type="ECO:0000313" key="7">
    <source>
        <dbReference type="Proteomes" id="UP000078507"/>
    </source>
</evidence>
<dbReference type="EMBL" id="LNQB01000092">
    <property type="protein sequence ID" value="OAP39272.1"/>
    <property type="molecule type" value="Genomic_DNA"/>
</dbReference>
<dbReference type="Pfam" id="PF04679">
    <property type="entry name" value="DNA_ligase_A_C"/>
    <property type="match status" value="1"/>
</dbReference>
<comment type="catalytic activity">
    <reaction evidence="4">
        <text>ATP + (deoxyribonucleotide)n-3'-hydroxyl + 5'-phospho-(deoxyribonucleotide)m = (deoxyribonucleotide)n+m + AMP + diphosphate.</text>
        <dbReference type="EC" id="6.5.1.1"/>
    </reaction>
</comment>
<gene>
    <name evidence="6" type="ORF">ATB98_02975</name>
</gene>
<dbReference type="GO" id="GO:0006281">
    <property type="term" value="P:DNA repair"/>
    <property type="evidence" value="ECO:0007669"/>
    <property type="project" value="InterPro"/>
</dbReference>
<evidence type="ECO:0000313" key="6">
    <source>
        <dbReference type="EMBL" id="OAP39272.1"/>
    </source>
</evidence>
<dbReference type="RefSeq" id="WP_066878105.1">
    <property type="nucleotide sequence ID" value="NZ_LNQB01000092.1"/>
</dbReference>
<comment type="caution">
    <text evidence="6">The sequence shown here is derived from an EMBL/GenBank/DDBJ whole genome shotgun (WGS) entry which is preliminary data.</text>
</comment>
<accession>A0A178XWR2</accession>
<evidence type="ECO:0000256" key="4">
    <source>
        <dbReference type="ARBA" id="ARBA00034003"/>
    </source>
</evidence>
<sequence length="279" mass="31265">MRLGLVWPAQSLRRFPVVEGSYDWTSKFSSIADDARRLAVKSAILDGEAVVLDEKGRADFGMLQRALGRLPSPYDAGAIIFFAFDLLYLDGCDLRRLPQRERRRLLEPIVAGREGAIRLSEQVEADGEEFLRVACAHGLEGIIAKHRERPYRSGRHDCWRKITCTRRDSFVIVGFEPSTVPGAIGRLLLAARKGGELVYVGCCGTGWSHQESVKLRELLEEIETGAPAVNLKRKGAVFTQPVLVAEVVYRAWTDEGKLRHPSFKGIRERADDTAIYELK</sequence>
<evidence type="ECO:0000256" key="2">
    <source>
        <dbReference type="ARBA" id="ARBA00012727"/>
    </source>
</evidence>
<name>A0A178XWR2_SINSA</name>
<dbReference type="SUPFAM" id="SSF50249">
    <property type="entry name" value="Nucleic acid-binding proteins"/>
    <property type="match status" value="1"/>
</dbReference>
<dbReference type="OrthoDB" id="9802472at2"/>
<dbReference type="AlphaFoldDB" id="A0A178XWR2"/>
<reference evidence="6 7" key="1">
    <citation type="submission" date="2015-11" db="EMBL/GenBank/DDBJ databases">
        <title>Ensifer anhuiense sp. nov., an effective nitrogen fixation bacterium with Glycine soja.</title>
        <authorList>
            <person name="Yan H."/>
            <person name="Chen W."/>
        </authorList>
    </citation>
    <scope>NUCLEOTIDE SEQUENCE [LARGE SCALE GENOMIC DNA]</scope>
    <source>
        <strain evidence="6 7">LMG 7837</strain>
    </source>
</reference>
<dbReference type="Pfam" id="PF01068">
    <property type="entry name" value="DNA_ligase_A_M"/>
    <property type="match status" value="1"/>
</dbReference>
<dbReference type="Gene3D" id="2.40.50.140">
    <property type="entry name" value="Nucleic acid-binding proteins"/>
    <property type="match status" value="1"/>
</dbReference>
<feature type="domain" description="ATP-dependent DNA ligase family profile" evidence="5">
    <location>
        <begin position="81"/>
        <end position="197"/>
    </location>
</feature>
<dbReference type="GO" id="GO:0005524">
    <property type="term" value="F:ATP binding"/>
    <property type="evidence" value="ECO:0007669"/>
    <property type="project" value="InterPro"/>
</dbReference>
<dbReference type="PROSITE" id="PS50160">
    <property type="entry name" value="DNA_LIGASE_A3"/>
    <property type="match status" value="1"/>
</dbReference>
<protein>
    <recommendedName>
        <fullName evidence="2">DNA ligase (ATP)</fullName>
        <ecNumber evidence="2">6.5.1.1</ecNumber>
    </recommendedName>
</protein>
<dbReference type="PANTHER" id="PTHR45674">
    <property type="entry name" value="DNA LIGASE 1/3 FAMILY MEMBER"/>
    <property type="match status" value="1"/>
</dbReference>
<dbReference type="InterPro" id="IPR012309">
    <property type="entry name" value="DNA_ligase_ATP-dep_C"/>
</dbReference>
<organism evidence="6 7">
    <name type="scientific">Sinorhizobium saheli</name>
    <dbReference type="NCBI Taxonomy" id="36856"/>
    <lineage>
        <taxon>Bacteria</taxon>
        <taxon>Pseudomonadati</taxon>
        <taxon>Pseudomonadota</taxon>
        <taxon>Alphaproteobacteria</taxon>
        <taxon>Hyphomicrobiales</taxon>
        <taxon>Rhizobiaceae</taxon>
        <taxon>Sinorhizobium/Ensifer group</taxon>
        <taxon>Sinorhizobium</taxon>
    </lineage>
</organism>